<sequence>PGWKDGGEREKLQIKHIKKEIQKNLTRRRGQSRSSPHNRHEDSQDNSDINHRRGSVAGMLNPVFFASAQIDENNSIDAGKGMPERISSYRKAELLMHYMDYVFPLQFRFHTPDVNGRGWLLWLLVKTGPLYHAALSLSALHQSIYFPNVFGNAYAELAGYHTKALRDLQEFLQHLRINDHRDEKSRLMEVMSCGVSLISFELFQGGVSDWQLHLDALISIITSRSSSAVIQLLTETRQKPDSRNTPLDWQHTALSFLIATIMWFDLLACASTGKAPRMPYEFLLDENIVDMSNYMGVQNWVMRAIGDIAALDVWKNNVQDDDSSSHSDLVSRGRVIEQQLERGLQDLDSSPLESYSTTMPGPFKRLNKVKNVTRSFATAALVYLRVVLLGLGHDSDTIQDAVSRNVTSMKRITYQQDMRGMVWPICISGSMAETTHQPFYEAIVKEALGDSPRDFGNCATILKILTRSWEIRRLDQSRSVGWRDVMTEIGICLLV</sequence>
<dbReference type="PANTHER" id="PTHR37534:SF26">
    <property type="entry name" value="TRANSCRIPTION FACTOR, PUTATIVE-RELATED"/>
    <property type="match status" value="1"/>
</dbReference>
<name>A0A7H8RCB0_TALRU</name>
<dbReference type="GO" id="GO:0045944">
    <property type="term" value="P:positive regulation of transcription by RNA polymerase II"/>
    <property type="evidence" value="ECO:0007669"/>
    <property type="project" value="TreeGrafter"/>
</dbReference>
<dbReference type="RefSeq" id="XP_035349901.1">
    <property type="nucleotide sequence ID" value="XM_035494008.1"/>
</dbReference>
<gene>
    <name evidence="4" type="ORF">TRUGW13939_10898</name>
</gene>
<keyword evidence="2" id="KW-0539">Nucleus</keyword>
<organism evidence="4 5">
    <name type="scientific">Talaromyces rugulosus</name>
    <name type="common">Penicillium rugulosum</name>
    <dbReference type="NCBI Taxonomy" id="121627"/>
    <lineage>
        <taxon>Eukaryota</taxon>
        <taxon>Fungi</taxon>
        <taxon>Dikarya</taxon>
        <taxon>Ascomycota</taxon>
        <taxon>Pezizomycotina</taxon>
        <taxon>Eurotiomycetes</taxon>
        <taxon>Eurotiomycetidae</taxon>
        <taxon>Eurotiales</taxon>
        <taxon>Trichocomaceae</taxon>
        <taxon>Talaromyces</taxon>
        <taxon>Talaromyces sect. Islandici</taxon>
    </lineage>
</organism>
<dbReference type="GO" id="GO:0003700">
    <property type="term" value="F:DNA-binding transcription factor activity"/>
    <property type="evidence" value="ECO:0007669"/>
    <property type="project" value="TreeGrafter"/>
</dbReference>
<dbReference type="PANTHER" id="PTHR37534">
    <property type="entry name" value="TRANSCRIPTIONAL ACTIVATOR PROTEIN UGA3"/>
    <property type="match status" value="1"/>
</dbReference>
<reference evidence="5" key="1">
    <citation type="submission" date="2020-06" db="EMBL/GenBank/DDBJ databases">
        <title>A chromosome-scale genome assembly of Talaromyces rugulosus W13939.</title>
        <authorList>
            <person name="Wang B."/>
            <person name="Guo L."/>
            <person name="Ye K."/>
            <person name="Wang L."/>
        </authorList>
    </citation>
    <scope>NUCLEOTIDE SEQUENCE [LARGE SCALE GENOMIC DNA]</scope>
    <source>
        <strain evidence="5">W13939</strain>
    </source>
</reference>
<proteinExistence type="predicted"/>
<keyword evidence="5" id="KW-1185">Reference proteome</keyword>
<evidence type="ECO:0000256" key="3">
    <source>
        <dbReference type="SAM" id="MobiDB-lite"/>
    </source>
</evidence>
<evidence type="ECO:0008006" key="6">
    <source>
        <dbReference type="Google" id="ProtNLM"/>
    </source>
</evidence>
<evidence type="ECO:0000256" key="1">
    <source>
        <dbReference type="ARBA" id="ARBA00004123"/>
    </source>
</evidence>
<dbReference type="GO" id="GO:0000976">
    <property type="term" value="F:transcription cis-regulatory region binding"/>
    <property type="evidence" value="ECO:0007669"/>
    <property type="project" value="TreeGrafter"/>
</dbReference>
<dbReference type="InterPro" id="IPR021858">
    <property type="entry name" value="Fun_TF"/>
</dbReference>
<feature type="compositionally biased region" description="Basic and acidic residues" evidence="3">
    <location>
        <begin position="38"/>
        <end position="51"/>
    </location>
</feature>
<accession>A0A7H8RCB0</accession>
<dbReference type="KEGG" id="trg:TRUGW13939_10898"/>
<dbReference type="Proteomes" id="UP000509510">
    <property type="component" value="Chromosome VI"/>
</dbReference>
<comment type="subcellular location">
    <subcellularLocation>
        <location evidence="1">Nucleus</location>
    </subcellularLocation>
</comment>
<evidence type="ECO:0000256" key="2">
    <source>
        <dbReference type="ARBA" id="ARBA00023242"/>
    </source>
</evidence>
<evidence type="ECO:0000313" key="5">
    <source>
        <dbReference type="Proteomes" id="UP000509510"/>
    </source>
</evidence>
<dbReference type="GO" id="GO:0005634">
    <property type="term" value="C:nucleus"/>
    <property type="evidence" value="ECO:0007669"/>
    <property type="project" value="UniProtKB-SubCell"/>
</dbReference>
<dbReference type="GeneID" id="55998377"/>
<dbReference type="OrthoDB" id="5213892at2759"/>
<feature type="non-terminal residue" evidence="4">
    <location>
        <position position="1"/>
    </location>
</feature>
<protein>
    <recommendedName>
        <fullName evidence="6">Transcription factor domain-containing protein</fullName>
    </recommendedName>
</protein>
<dbReference type="Pfam" id="PF11951">
    <property type="entry name" value="Fungal_trans_2"/>
    <property type="match status" value="1"/>
</dbReference>
<feature type="region of interest" description="Disordered" evidence="3">
    <location>
        <begin position="19"/>
        <end position="52"/>
    </location>
</feature>
<evidence type="ECO:0000313" key="4">
    <source>
        <dbReference type="EMBL" id="QKX63727.1"/>
    </source>
</evidence>
<dbReference type="EMBL" id="CP055903">
    <property type="protein sequence ID" value="QKX63727.1"/>
    <property type="molecule type" value="Genomic_DNA"/>
</dbReference>
<dbReference type="AlphaFoldDB" id="A0A7H8RCB0"/>